<feature type="domain" description="Fibronectin type-III" evidence="4">
    <location>
        <begin position="31"/>
        <end position="126"/>
    </location>
</feature>
<proteinExistence type="predicted"/>
<accession>A0A914E274</accession>
<dbReference type="PROSITE" id="PS50853">
    <property type="entry name" value="FN3"/>
    <property type="match status" value="2"/>
</dbReference>
<evidence type="ECO:0000256" key="2">
    <source>
        <dbReference type="ARBA" id="ARBA00023157"/>
    </source>
</evidence>
<dbReference type="InterPro" id="IPR036116">
    <property type="entry name" value="FN3_sf"/>
</dbReference>
<dbReference type="PANTHER" id="PTHR24051">
    <property type="entry name" value="SUSHI DOMAIN-CONTAINING PROTEIN 1"/>
    <property type="match status" value="1"/>
</dbReference>
<organism evidence="5 6">
    <name type="scientific">Acrobeloides nanus</name>
    <dbReference type="NCBI Taxonomy" id="290746"/>
    <lineage>
        <taxon>Eukaryota</taxon>
        <taxon>Metazoa</taxon>
        <taxon>Ecdysozoa</taxon>
        <taxon>Nematoda</taxon>
        <taxon>Chromadorea</taxon>
        <taxon>Rhabditida</taxon>
        <taxon>Tylenchina</taxon>
        <taxon>Cephalobomorpha</taxon>
        <taxon>Cephaloboidea</taxon>
        <taxon>Cephalobidae</taxon>
        <taxon>Acrobeloides</taxon>
    </lineage>
</organism>
<dbReference type="Proteomes" id="UP000887540">
    <property type="component" value="Unplaced"/>
</dbReference>
<protein>
    <submittedName>
        <fullName evidence="6">Fibronectin type-III domain-containing protein</fullName>
    </submittedName>
</protein>
<dbReference type="SMART" id="SM00060">
    <property type="entry name" value="FN3"/>
    <property type="match status" value="4"/>
</dbReference>
<evidence type="ECO:0000313" key="5">
    <source>
        <dbReference type="Proteomes" id="UP000887540"/>
    </source>
</evidence>
<evidence type="ECO:0000256" key="1">
    <source>
        <dbReference type="ARBA" id="ARBA00022737"/>
    </source>
</evidence>
<dbReference type="Gene3D" id="2.60.40.10">
    <property type="entry name" value="Immunoglobulins"/>
    <property type="match status" value="4"/>
</dbReference>
<dbReference type="SUPFAM" id="SSF49265">
    <property type="entry name" value="Fibronectin type III"/>
    <property type="match status" value="2"/>
</dbReference>
<dbReference type="InterPro" id="IPR051622">
    <property type="entry name" value="R-tyr_protein_phosphatases"/>
</dbReference>
<dbReference type="CDD" id="cd00063">
    <property type="entry name" value="FN3"/>
    <property type="match status" value="4"/>
</dbReference>
<dbReference type="AlphaFoldDB" id="A0A914E274"/>
<dbReference type="InterPro" id="IPR003961">
    <property type="entry name" value="FN3_dom"/>
</dbReference>
<dbReference type="InterPro" id="IPR013783">
    <property type="entry name" value="Ig-like_fold"/>
</dbReference>
<feature type="domain" description="Fibronectin type-III" evidence="4">
    <location>
        <begin position="133"/>
        <end position="240"/>
    </location>
</feature>
<keyword evidence="2" id="KW-1015">Disulfide bond</keyword>
<reference evidence="6" key="1">
    <citation type="submission" date="2022-11" db="UniProtKB">
        <authorList>
            <consortium name="WormBaseParasite"/>
        </authorList>
    </citation>
    <scope>IDENTIFICATION</scope>
</reference>
<dbReference type="Pfam" id="PF00041">
    <property type="entry name" value="fn3"/>
    <property type="match status" value="2"/>
</dbReference>
<feature type="region of interest" description="Disordered" evidence="3">
    <location>
        <begin position="1"/>
        <end position="21"/>
    </location>
</feature>
<keyword evidence="1" id="KW-0677">Repeat</keyword>
<name>A0A914E274_9BILA</name>
<dbReference type="PANTHER" id="PTHR24051:SF9">
    <property type="entry name" value="FIBRONECTIN TYPE-III DOMAIN-CONTAINING PROTEIN"/>
    <property type="match status" value="1"/>
</dbReference>
<evidence type="ECO:0000256" key="3">
    <source>
        <dbReference type="SAM" id="MobiDB-lite"/>
    </source>
</evidence>
<evidence type="ECO:0000259" key="4">
    <source>
        <dbReference type="PROSITE" id="PS50853"/>
    </source>
</evidence>
<evidence type="ECO:0000313" key="6">
    <source>
        <dbReference type="WBParaSite" id="ACRNAN_scaffold518.g11184.t1"/>
    </source>
</evidence>
<dbReference type="WBParaSite" id="ACRNAN_scaffold518.g11184.t1">
    <property type="protein sequence ID" value="ACRNAN_scaffold518.g11184.t1"/>
    <property type="gene ID" value="ACRNAN_scaffold518.g11184"/>
</dbReference>
<sequence length="603" mass="68654">MMSSLEDEGISHKEPSRSVSSRFELTCNEDNGGAIKLLSAGYDNICVRWIPPGVVGDNIDKYEVFIDVASELDQNPRRHETPGSQTELHFQGLKPVTPYNVTVQGSSEGKKLWFISAVFPTTDLSAKLDWLTTPMDLRLIEKSETMLHVTWEPPEIWEPEKRELITHYRVTIAPVDIDTNKLGSAKNYTVPFSGGNSIKFEDLNPETIYNITVQAGTDTGYGEMIWGTWSTLSIGKSHILRLKYRTPTILTVEWDPVWGTNHKGYILTAKTLASIYPNVRLNIIRMFDVDASETEFVIRKLDPATTYNVTLIPKDQKTDGAWGAYSTLPPGWFLPRNLKHCDKTKHAISMSWEPVDHDLDTHYQVRYMRLKEQNTVWIEESEKLKQDLLCPKDPCSRLCYLVFNLENNPDEFIFQVRAKVDGVWNRWKTAARLTVSEPPEIKAACCIVPPPYHVKNIGSPGTFLEIDIAPALTETNITRYYVVVDKRDPPGDANWTELTDKITASKLNIQHYVAASFNMETLTKTSKVKLGDGTVIGGYLNYPLVKDKKYNYEIYTKWMLNEGQPVIARLRGRLIYWVVKKILKDQSTFGELMPCDRAQNFVG</sequence>
<keyword evidence="5" id="KW-1185">Reference proteome</keyword>